<dbReference type="STRING" id="50429.A0A2B4S827"/>
<keyword evidence="1 4" id="KW-0238">DNA-binding</keyword>
<dbReference type="InterPro" id="IPR020479">
    <property type="entry name" value="HD_metazoa"/>
</dbReference>
<feature type="domain" description="Homeobox" evidence="7">
    <location>
        <begin position="120"/>
        <end position="180"/>
    </location>
</feature>
<dbReference type="InterPro" id="IPR001356">
    <property type="entry name" value="HD"/>
</dbReference>
<dbReference type="EMBL" id="LSMT01000168">
    <property type="protein sequence ID" value="PFX24728.1"/>
    <property type="molecule type" value="Genomic_DNA"/>
</dbReference>
<evidence type="ECO:0000256" key="2">
    <source>
        <dbReference type="ARBA" id="ARBA00023155"/>
    </source>
</evidence>
<dbReference type="PRINTS" id="PR00031">
    <property type="entry name" value="HTHREPRESSR"/>
</dbReference>
<feature type="compositionally biased region" description="Polar residues" evidence="6">
    <location>
        <begin position="201"/>
        <end position="219"/>
    </location>
</feature>
<dbReference type="Gene3D" id="1.10.10.60">
    <property type="entry name" value="Homeodomain-like"/>
    <property type="match status" value="1"/>
</dbReference>
<feature type="compositionally biased region" description="Basic and acidic residues" evidence="6">
    <location>
        <begin position="100"/>
        <end position="115"/>
    </location>
</feature>
<evidence type="ECO:0000259" key="7">
    <source>
        <dbReference type="PROSITE" id="PS50071"/>
    </source>
</evidence>
<sequence>MNLNFQADYFEPPAPCKSAFMELPSTPGPHSYSSYNPVPPNYNPYTAAMRYYHHPPANQEYSLACNARSSFPMPPVLNHHPLSHHPYLSPSIQGFGAPRDSPHDDLKGPCEEPRLNGKGKKIRKPRTIYSSFQLRELTKRFNKTQYLALPERAELAACLGLTQTQVKIWFQNRRSKFKKHSARANEDNPVEETSKSEGRASPSNSSGTWSNTEVSASGSHDTEIPSLAALATTKQTIQLTPNLSQWCLTGGLKSPFTAERCQRM</sequence>
<evidence type="ECO:0000256" key="4">
    <source>
        <dbReference type="PROSITE-ProRule" id="PRU00108"/>
    </source>
</evidence>
<accession>A0A2B4S827</accession>
<dbReference type="PANTHER" id="PTHR24327">
    <property type="entry name" value="HOMEOBOX PROTEIN"/>
    <property type="match status" value="1"/>
</dbReference>
<evidence type="ECO:0000313" key="8">
    <source>
        <dbReference type="EMBL" id="PFX24728.1"/>
    </source>
</evidence>
<dbReference type="CDD" id="cd00086">
    <property type="entry name" value="homeodomain"/>
    <property type="match status" value="1"/>
</dbReference>
<dbReference type="PRINTS" id="PR00024">
    <property type="entry name" value="HOMEOBOX"/>
</dbReference>
<keyword evidence="3 4" id="KW-0539">Nucleus</keyword>
<protein>
    <submittedName>
        <fullName evidence="8">Homeobox protein Dlx4a</fullName>
    </submittedName>
</protein>
<dbReference type="InterPro" id="IPR009057">
    <property type="entry name" value="Homeodomain-like_sf"/>
</dbReference>
<proteinExistence type="predicted"/>
<evidence type="ECO:0000256" key="3">
    <source>
        <dbReference type="ARBA" id="ARBA00023242"/>
    </source>
</evidence>
<dbReference type="InterPro" id="IPR000047">
    <property type="entry name" value="HTH_motif"/>
</dbReference>
<reference evidence="9" key="1">
    <citation type="journal article" date="2017" name="bioRxiv">
        <title>Comparative analysis of the genomes of Stylophora pistillata and Acropora digitifera provides evidence for extensive differences between species of corals.</title>
        <authorList>
            <person name="Voolstra C.R."/>
            <person name="Li Y."/>
            <person name="Liew Y.J."/>
            <person name="Baumgarten S."/>
            <person name="Zoccola D."/>
            <person name="Flot J.-F."/>
            <person name="Tambutte S."/>
            <person name="Allemand D."/>
            <person name="Aranda M."/>
        </authorList>
    </citation>
    <scope>NUCLEOTIDE SEQUENCE [LARGE SCALE GENOMIC DNA]</scope>
</reference>
<keyword evidence="2 4" id="KW-0371">Homeobox</keyword>
<dbReference type="OrthoDB" id="6159439at2759"/>
<evidence type="ECO:0000313" key="9">
    <source>
        <dbReference type="Proteomes" id="UP000225706"/>
    </source>
</evidence>
<dbReference type="Pfam" id="PF00046">
    <property type="entry name" value="Homeodomain"/>
    <property type="match status" value="1"/>
</dbReference>
<organism evidence="8 9">
    <name type="scientific">Stylophora pistillata</name>
    <name type="common">Smooth cauliflower coral</name>
    <dbReference type="NCBI Taxonomy" id="50429"/>
    <lineage>
        <taxon>Eukaryota</taxon>
        <taxon>Metazoa</taxon>
        <taxon>Cnidaria</taxon>
        <taxon>Anthozoa</taxon>
        <taxon>Hexacorallia</taxon>
        <taxon>Scleractinia</taxon>
        <taxon>Astrocoeniina</taxon>
        <taxon>Pocilloporidae</taxon>
        <taxon>Stylophora</taxon>
    </lineage>
</organism>
<feature type="DNA-binding region" description="Homeobox" evidence="4">
    <location>
        <begin position="122"/>
        <end position="181"/>
    </location>
</feature>
<evidence type="ECO:0000256" key="5">
    <source>
        <dbReference type="RuleBase" id="RU000682"/>
    </source>
</evidence>
<dbReference type="InterPro" id="IPR050460">
    <property type="entry name" value="Distal-less_Homeobox_TF"/>
</dbReference>
<evidence type="ECO:0000256" key="6">
    <source>
        <dbReference type="SAM" id="MobiDB-lite"/>
    </source>
</evidence>
<comment type="subcellular location">
    <subcellularLocation>
        <location evidence="4 5">Nucleus</location>
    </subcellularLocation>
</comment>
<dbReference type="GO" id="GO:0005634">
    <property type="term" value="C:nucleus"/>
    <property type="evidence" value="ECO:0007669"/>
    <property type="project" value="UniProtKB-SubCell"/>
</dbReference>
<dbReference type="InterPro" id="IPR017970">
    <property type="entry name" value="Homeobox_CS"/>
</dbReference>
<dbReference type="SUPFAM" id="SSF46689">
    <property type="entry name" value="Homeodomain-like"/>
    <property type="match status" value="1"/>
</dbReference>
<name>A0A2B4S827_STYPI</name>
<comment type="caution">
    <text evidence="8">The sequence shown here is derived from an EMBL/GenBank/DDBJ whole genome shotgun (WGS) entry which is preliminary data.</text>
</comment>
<dbReference type="PROSITE" id="PS50071">
    <property type="entry name" value="HOMEOBOX_2"/>
    <property type="match status" value="1"/>
</dbReference>
<dbReference type="AlphaFoldDB" id="A0A2B4S827"/>
<dbReference type="GO" id="GO:0000978">
    <property type="term" value="F:RNA polymerase II cis-regulatory region sequence-specific DNA binding"/>
    <property type="evidence" value="ECO:0007669"/>
    <property type="project" value="TreeGrafter"/>
</dbReference>
<dbReference type="PANTHER" id="PTHR24327:SF81">
    <property type="entry name" value="HOMEOTIC PROTEIN DISTAL-LESS-RELATED"/>
    <property type="match status" value="1"/>
</dbReference>
<dbReference type="FunFam" id="1.10.10.60:FF:000424">
    <property type="entry name" value="ANTP homeobox protein"/>
    <property type="match status" value="1"/>
</dbReference>
<gene>
    <name evidence="8" type="primary">dlx4a</name>
    <name evidence="8" type="ORF">AWC38_SpisGene10663</name>
</gene>
<feature type="region of interest" description="Disordered" evidence="6">
    <location>
        <begin position="178"/>
        <end position="221"/>
    </location>
</feature>
<keyword evidence="9" id="KW-1185">Reference proteome</keyword>
<evidence type="ECO:0000256" key="1">
    <source>
        <dbReference type="ARBA" id="ARBA00023125"/>
    </source>
</evidence>
<dbReference type="GO" id="GO:0000981">
    <property type="term" value="F:DNA-binding transcription factor activity, RNA polymerase II-specific"/>
    <property type="evidence" value="ECO:0007669"/>
    <property type="project" value="InterPro"/>
</dbReference>
<feature type="region of interest" description="Disordered" evidence="6">
    <location>
        <begin position="98"/>
        <end position="120"/>
    </location>
</feature>
<dbReference type="PROSITE" id="PS00027">
    <property type="entry name" value="HOMEOBOX_1"/>
    <property type="match status" value="1"/>
</dbReference>
<dbReference type="SMART" id="SM00389">
    <property type="entry name" value="HOX"/>
    <property type="match status" value="1"/>
</dbReference>
<dbReference type="Proteomes" id="UP000225706">
    <property type="component" value="Unassembled WGS sequence"/>
</dbReference>